<evidence type="ECO:0000259" key="4">
    <source>
        <dbReference type="PROSITE" id="PS51448"/>
    </source>
</evidence>
<dbReference type="SMART" id="SM00018">
    <property type="entry name" value="PD"/>
    <property type="match status" value="2"/>
</dbReference>
<dbReference type="GeneID" id="101243096"/>
<dbReference type="GeneTree" id="ENSGT00980000201888"/>
<dbReference type="CDD" id="cd00111">
    <property type="entry name" value="Trefoil"/>
    <property type="match status" value="2"/>
</dbReference>
<comment type="caution">
    <text evidence="2">Lacks conserved residue(s) required for the propagation of feature annotation.</text>
</comment>
<name>H2XY92_CIOIN</name>
<evidence type="ECO:0000313" key="6">
    <source>
        <dbReference type="Proteomes" id="UP000008144"/>
    </source>
</evidence>
<dbReference type="InterPro" id="IPR017994">
    <property type="entry name" value="P_trefoil_chordata"/>
</dbReference>
<feature type="signal peptide" evidence="3">
    <location>
        <begin position="1"/>
        <end position="21"/>
    </location>
</feature>
<dbReference type="PROSITE" id="PS51448">
    <property type="entry name" value="P_TREFOIL_2"/>
    <property type="match status" value="2"/>
</dbReference>
<evidence type="ECO:0000256" key="2">
    <source>
        <dbReference type="PROSITE-ProRule" id="PRU00779"/>
    </source>
</evidence>
<dbReference type="KEGG" id="cin:101243096"/>
<dbReference type="Ensembl" id="ENSCINT00000035357.1">
    <property type="protein sequence ID" value="ENSCINP00000034626.1"/>
    <property type="gene ID" value="ENSCING00000020120.1"/>
</dbReference>
<organism evidence="5 6">
    <name type="scientific">Ciona intestinalis</name>
    <name type="common">Transparent sea squirt</name>
    <name type="synonym">Ascidia intestinalis</name>
    <dbReference type="NCBI Taxonomy" id="7719"/>
    <lineage>
        <taxon>Eukaryota</taxon>
        <taxon>Metazoa</taxon>
        <taxon>Chordata</taxon>
        <taxon>Tunicata</taxon>
        <taxon>Ascidiacea</taxon>
        <taxon>Phlebobranchia</taxon>
        <taxon>Cionidae</taxon>
        <taxon>Ciona</taxon>
    </lineage>
</organism>
<dbReference type="Pfam" id="PF00088">
    <property type="entry name" value="Trefoil"/>
    <property type="match status" value="2"/>
</dbReference>
<dbReference type="PRINTS" id="PR00680">
    <property type="entry name" value="PTREFOIL"/>
</dbReference>
<dbReference type="OrthoDB" id="10051464at2759"/>
<dbReference type="RefSeq" id="XP_004227073.1">
    <property type="nucleotide sequence ID" value="XM_004227025.4"/>
</dbReference>
<reference evidence="5" key="2">
    <citation type="submission" date="2025-08" db="UniProtKB">
        <authorList>
            <consortium name="Ensembl"/>
        </authorList>
    </citation>
    <scope>IDENTIFICATION</scope>
</reference>
<dbReference type="OMA" id="ISKRECE"/>
<dbReference type="Gene3D" id="4.10.110.10">
    <property type="entry name" value="Spasmolytic Protein, domain 1"/>
    <property type="match status" value="2"/>
</dbReference>
<accession>H2XY92</accession>
<feature type="domain" description="P-type" evidence="4">
    <location>
        <begin position="22"/>
        <end position="67"/>
    </location>
</feature>
<protein>
    <submittedName>
        <fullName evidence="5">Trefoil factor 2-like</fullName>
    </submittedName>
</protein>
<dbReference type="HOGENOM" id="CLU_161058_0_0_1"/>
<accession>A0A1W2WQ46</accession>
<keyword evidence="3" id="KW-0732">Signal</keyword>
<dbReference type="GO" id="GO:0005615">
    <property type="term" value="C:extracellular space"/>
    <property type="evidence" value="ECO:0000318"/>
    <property type="project" value="GO_Central"/>
</dbReference>
<feature type="chain" id="PRO_5014093657" evidence="3">
    <location>
        <begin position="22"/>
        <end position="119"/>
    </location>
</feature>
<reference evidence="5" key="3">
    <citation type="submission" date="2025-09" db="UniProtKB">
        <authorList>
            <consortium name="Ensembl"/>
        </authorList>
    </citation>
    <scope>IDENTIFICATION</scope>
</reference>
<dbReference type="InterPro" id="IPR000519">
    <property type="entry name" value="P_trefoil_dom"/>
</dbReference>
<sequence>MSKFVLLVVFLGMLCIAETAARDCDNGNPQQRKNCGWGGISKRECEHHQDCCFDESVPGVIWCFHNKVRCDRGYPHQRVNCGWAGISRAMCERNWDCCFDDSVSGVPFCYKHDRARQEE</sequence>
<dbReference type="PANTHER" id="PTHR13826:SF14">
    <property type="entry name" value="TREFOIL FACTOR 2"/>
    <property type="match status" value="1"/>
</dbReference>
<keyword evidence="1" id="KW-1015">Disulfide bond</keyword>
<dbReference type="AlphaFoldDB" id="H2XY92"/>
<feature type="domain" description="P-type" evidence="4">
    <location>
        <begin position="68"/>
        <end position="113"/>
    </location>
</feature>
<gene>
    <name evidence="5" type="primary">LOC101243096</name>
</gene>
<dbReference type="SUPFAM" id="SSF57492">
    <property type="entry name" value="Trefoil"/>
    <property type="match status" value="2"/>
</dbReference>
<proteinExistence type="predicted"/>
<dbReference type="Proteomes" id="UP000008144">
    <property type="component" value="Unassembled WGS sequence"/>
</dbReference>
<keyword evidence="6" id="KW-1185">Reference proteome</keyword>
<dbReference type="InterPro" id="IPR044913">
    <property type="entry name" value="P_trefoil_dom_sf"/>
</dbReference>
<evidence type="ECO:0000256" key="1">
    <source>
        <dbReference type="ARBA" id="ARBA00023157"/>
    </source>
</evidence>
<reference evidence="6" key="1">
    <citation type="journal article" date="2002" name="Science">
        <title>The draft genome of Ciona intestinalis: insights into chordate and vertebrate origins.</title>
        <authorList>
            <person name="Dehal P."/>
            <person name="Satou Y."/>
            <person name="Campbell R.K."/>
            <person name="Chapman J."/>
            <person name="Degnan B."/>
            <person name="De Tomaso A."/>
            <person name="Davidson B."/>
            <person name="Di Gregorio A."/>
            <person name="Gelpke M."/>
            <person name="Goodstein D.M."/>
            <person name="Harafuji N."/>
            <person name="Hastings K.E."/>
            <person name="Ho I."/>
            <person name="Hotta K."/>
            <person name="Huang W."/>
            <person name="Kawashima T."/>
            <person name="Lemaire P."/>
            <person name="Martinez D."/>
            <person name="Meinertzhagen I.A."/>
            <person name="Necula S."/>
            <person name="Nonaka M."/>
            <person name="Putnam N."/>
            <person name="Rash S."/>
            <person name="Saiga H."/>
            <person name="Satake M."/>
            <person name="Terry A."/>
            <person name="Yamada L."/>
            <person name="Wang H.G."/>
            <person name="Awazu S."/>
            <person name="Azumi K."/>
            <person name="Boore J."/>
            <person name="Branno M."/>
            <person name="Chin-Bow S."/>
            <person name="DeSantis R."/>
            <person name="Doyle S."/>
            <person name="Francino P."/>
            <person name="Keys D.N."/>
            <person name="Haga S."/>
            <person name="Hayashi H."/>
            <person name="Hino K."/>
            <person name="Imai K.S."/>
            <person name="Inaba K."/>
            <person name="Kano S."/>
            <person name="Kobayashi K."/>
            <person name="Kobayashi M."/>
            <person name="Lee B.I."/>
            <person name="Makabe K.W."/>
            <person name="Manohar C."/>
            <person name="Matassi G."/>
            <person name="Medina M."/>
            <person name="Mochizuki Y."/>
            <person name="Mount S."/>
            <person name="Morishita T."/>
            <person name="Miura S."/>
            <person name="Nakayama A."/>
            <person name="Nishizaka S."/>
            <person name="Nomoto H."/>
            <person name="Ohta F."/>
            <person name="Oishi K."/>
            <person name="Rigoutsos I."/>
            <person name="Sano M."/>
            <person name="Sasaki A."/>
            <person name="Sasakura Y."/>
            <person name="Shoguchi E."/>
            <person name="Shin-i T."/>
            <person name="Spagnuolo A."/>
            <person name="Stainier D."/>
            <person name="Suzuki M.M."/>
            <person name="Tassy O."/>
            <person name="Takatori N."/>
            <person name="Tokuoka M."/>
            <person name="Yagi K."/>
            <person name="Yoshizaki F."/>
            <person name="Wada S."/>
            <person name="Zhang C."/>
            <person name="Hyatt P.D."/>
            <person name="Larimer F."/>
            <person name="Detter C."/>
            <person name="Doggett N."/>
            <person name="Glavina T."/>
            <person name="Hawkins T."/>
            <person name="Richardson P."/>
            <person name="Lucas S."/>
            <person name="Kohara Y."/>
            <person name="Levine M."/>
            <person name="Satoh N."/>
            <person name="Rokhsar D.S."/>
        </authorList>
    </citation>
    <scope>NUCLEOTIDE SEQUENCE [LARGE SCALE GENOMIC DNA]</scope>
</reference>
<dbReference type="PANTHER" id="PTHR13826">
    <property type="entry name" value="INTESTINAL TREFOIL FACTOR-RELATED"/>
    <property type="match status" value="1"/>
</dbReference>
<dbReference type="InParanoid" id="H2XY92"/>
<evidence type="ECO:0000313" key="5">
    <source>
        <dbReference type="Ensembl" id="ENSCINP00000034626.1"/>
    </source>
</evidence>
<evidence type="ECO:0000256" key="3">
    <source>
        <dbReference type="SAM" id="SignalP"/>
    </source>
</evidence>
<dbReference type="FunFam" id="4.10.110.10:FF:000006">
    <property type="entry name" value="Trefoil factor 1"/>
    <property type="match status" value="2"/>
</dbReference>